<dbReference type="EMBL" id="UINC01189594">
    <property type="protein sequence ID" value="SVE03352.1"/>
    <property type="molecule type" value="Genomic_DNA"/>
</dbReference>
<evidence type="ECO:0000313" key="1">
    <source>
        <dbReference type="EMBL" id="SVE03352.1"/>
    </source>
</evidence>
<dbReference type="PANTHER" id="PTHR12128:SF19">
    <property type="entry name" value="5-DEHYDRO-4-DEOXYGLUCARATE DEHYDRATASE 2-RELATED"/>
    <property type="match status" value="1"/>
</dbReference>
<proteinExistence type="predicted"/>
<reference evidence="1" key="1">
    <citation type="submission" date="2018-05" db="EMBL/GenBank/DDBJ databases">
        <authorList>
            <person name="Lanie J.A."/>
            <person name="Ng W.-L."/>
            <person name="Kazmierczak K.M."/>
            <person name="Andrzejewski T.M."/>
            <person name="Davidsen T.M."/>
            <person name="Wayne K.J."/>
            <person name="Tettelin H."/>
            <person name="Glass J.I."/>
            <person name="Rusch D."/>
            <person name="Podicherti R."/>
            <person name="Tsui H.-C.T."/>
            <person name="Winkler M.E."/>
        </authorList>
    </citation>
    <scope>NUCLEOTIDE SEQUENCE</scope>
</reference>
<protein>
    <recommendedName>
        <fullName evidence="2">5-dehydro-4-deoxyglucarate dehydratase</fullName>
    </recommendedName>
</protein>
<evidence type="ECO:0008006" key="2">
    <source>
        <dbReference type="Google" id="ProtNLM"/>
    </source>
</evidence>
<dbReference type="SUPFAM" id="SSF51569">
    <property type="entry name" value="Aldolase"/>
    <property type="match status" value="1"/>
</dbReference>
<sequence length="78" mass="8631">MNPQELCSRLEGVIGFPVTPFNDDHSLDLEGHRKNVRYMLKQPMCALVAAGGTGELYSLTPEEVRQVVEVTVEETAGR</sequence>
<dbReference type="GO" id="GO:0008840">
    <property type="term" value="F:4-hydroxy-tetrahydrodipicolinate synthase activity"/>
    <property type="evidence" value="ECO:0007669"/>
    <property type="project" value="TreeGrafter"/>
</dbReference>
<accession>A0A383A6D0</accession>
<dbReference type="PANTHER" id="PTHR12128">
    <property type="entry name" value="DIHYDRODIPICOLINATE SYNTHASE"/>
    <property type="match status" value="1"/>
</dbReference>
<dbReference type="Pfam" id="PF00701">
    <property type="entry name" value="DHDPS"/>
    <property type="match status" value="1"/>
</dbReference>
<dbReference type="InterPro" id="IPR013785">
    <property type="entry name" value="Aldolase_TIM"/>
</dbReference>
<feature type="non-terminal residue" evidence="1">
    <location>
        <position position="78"/>
    </location>
</feature>
<dbReference type="AlphaFoldDB" id="A0A383A6D0"/>
<name>A0A383A6D0_9ZZZZ</name>
<gene>
    <name evidence="1" type="ORF">METZ01_LOCUS456206</name>
</gene>
<organism evidence="1">
    <name type="scientific">marine metagenome</name>
    <dbReference type="NCBI Taxonomy" id="408172"/>
    <lineage>
        <taxon>unclassified sequences</taxon>
        <taxon>metagenomes</taxon>
        <taxon>ecological metagenomes</taxon>
    </lineage>
</organism>
<dbReference type="InterPro" id="IPR002220">
    <property type="entry name" value="DapA-like"/>
</dbReference>
<dbReference type="Gene3D" id="3.20.20.70">
    <property type="entry name" value="Aldolase class I"/>
    <property type="match status" value="1"/>
</dbReference>